<dbReference type="RefSeq" id="WP_047261494.1">
    <property type="nucleotide sequence ID" value="NZ_CP011542.1"/>
</dbReference>
<dbReference type="AlphaFoldDB" id="A0A0G3GVQ4"/>
<gene>
    <name evidence="1" type="ORF">CMUST_04495</name>
    <name evidence="2" type="ORF">CMUST_15725</name>
</gene>
<dbReference type="KEGG" id="cmv:CMUST_04495"/>
<keyword evidence="2" id="KW-0614">Plasmid</keyword>
<keyword evidence="3" id="KW-1185">Reference proteome</keyword>
<dbReference type="OrthoDB" id="4424840at2"/>
<dbReference type="Proteomes" id="UP000035199">
    <property type="component" value="Plasmid phiCmus45274"/>
</dbReference>
<geneLocation type="plasmid" evidence="2 3">
    <name>phiCmus45274</name>
</geneLocation>
<protein>
    <submittedName>
        <fullName evidence="1">Uncharacterized protein</fullName>
    </submittedName>
</protein>
<dbReference type="PATRIC" id="fig|571915.4.peg.3375"/>
<dbReference type="Proteomes" id="UP000035199">
    <property type="component" value="Chromosome"/>
</dbReference>
<dbReference type="EMBL" id="CP011544">
    <property type="protein sequence ID" value="AKK07433.1"/>
    <property type="molecule type" value="Genomic_DNA"/>
</dbReference>
<sequence length="115" mass="12874">MKASQVVAVEVLSRGLGGVRVSTRKPDPAPNMFVVVSRIGGGEATIATRDPRFLVECFARSEDDAEDLAEQARAVWRSCRSREIHWAYVDNNLTRFDDPDPKLFRFQFTAGLSLM</sequence>
<reference evidence="3" key="2">
    <citation type="submission" date="2015-05" db="EMBL/GenBank/DDBJ databases">
        <title>Complete genome sequence of Corynebacterium mustelae DSM 45274, isolated from various tissues of a male ferret with lethal sepsis.</title>
        <authorList>
            <person name="Ruckert C."/>
            <person name="Albersmeier A."/>
            <person name="Winkler A."/>
            <person name="Tauch A."/>
        </authorList>
    </citation>
    <scope>NUCLEOTIDE SEQUENCE [LARGE SCALE GENOMIC DNA]</scope>
    <source>
        <strain evidence="3">DSM 45274</strain>
        <plasmid evidence="3">Plasmid phiCmus45274</plasmid>
    </source>
</reference>
<dbReference type="EMBL" id="CP011542">
    <property type="protein sequence ID" value="AKK05241.1"/>
    <property type="molecule type" value="Genomic_DNA"/>
</dbReference>
<name>A0A0G3GVQ4_9CORY</name>
<reference evidence="1 3" key="1">
    <citation type="journal article" date="2015" name="Genome Announc.">
        <title>Complete Genome Sequence of the Type Strain Corynebacterium mustelae DSM 45274, Isolated from Various Tissues of a Male Ferret with Lethal Sepsis.</title>
        <authorList>
            <person name="Ruckert C."/>
            <person name="Eimer J."/>
            <person name="Winkler A."/>
            <person name="Tauch A."/>
        </authorList>
    </citation>
    <scope>NUCLEOTIDE SEQUENCE [LARGE SCALE GENOMIC DNA]</scope>
    <source>
        <strain evidence="1 3">DSM 45274</strain>
        <plasmid evidence="2">phiCmus45274</plasmid>
        <plasmid evidence="3">Plasmid phiCmus45274</plasmid>
    </source>
</reference>
<organism evidence="1 3">
    <name type="scientific">Corynebacterium mustelae</name>
    <dbReference type="NCBI Taxonomy" id="571915"/>
    <lineage>
        <taxon>Bacteria</taxon>
        <taxon>Bacillati</taxon>
        <taxon>Actinomycetota</taxon>
        <taxon>Actinomycetes</taxon>
        <taxon>Mycobacteriales</taxon>
        <taxon>Corynebacteriaceae</taxon>
        <taxon>Corynebacterium</taxon>
    </lineage>
</organism>
<dbReference type="STRING" id="571915.CMUST_04495"/>
<proteinExistence type="predicted"/>
<accession>A0A0G3GVQ4</accession>
<evidence type="ECO:0000313" key="2">
    <source>
        <dbReference type="EMBL" id="AKK07433.1"/>
    </source>
</evidence>
<evidence type="ECO:0000313" key="1">
    <source>
        <dbReference type="EMBL" id="AKK05241.1"/>
    </source>
</evidence>
<dbReference type="KEGG" id="cmv:CMUST_15725"/>
<evidence type="ECO:0000313" key="3">
    <source>
        <dbReference type="Proteomes" id="UP000035199"/>
    </source>
</evidence>